<feature type="domain" description="HVO-2525 N-terminal" evidence="5">
    <location>
        <begin position="4"/>
        <end position="138"/>
    </location>
</feature>
<dbReference type="Pfam" id="PF04967">
    <property type="entry name" value="HTH_10"/>
    <property type="match status" value="1"/>
</dbReference>
<dbReference type="Proteomes" id="UP000283805">
    <property type="component" value="Unassembled WGS sequence"/>
</dbReference>
<dbReference type="InterPro" id="IPR056486">
    <property type="entry name" value="HVO_2525_N"/>
</dbReference>
<protein>
    <submittedName>
        <fullName evidence="6">DNA binding protein with HTH domain</fullName>
    </submittedName>
</protein>
<evidence type="ECO:0000256" key="2">
    <source>
        <dbReference type="ARBA" id="ARBA00023163"/>
    </source>
</evidence>
<dbReference type="RefSeq" id="WP_245977739.1">
    <property type="nucleotide sequence ID" value="NZ_RAPO01000004.1"/>
</dbReference>
<keyword evidence="2" id="KW-0804">Transcription</keyword>
<feature type="region of interest" description="Disordered" evidence="3">
    <location>
        <begin position="232"/>
        <end position="272"/>
    </location>
</feature>
<evidence type="ECO:0000259" key="5">
    <source>
        <dbReference type="Pfam" id="PF24279"/>
    </source>
</evidence>
<comment type="caution">
    <text evidence="6">The sequence shown here is derived from an EMBL/GenBank/DDBJ whole genome shotgun (WGS) entry which is preliminary data.</text>
</comment>
<keyword evidence="1" id="KW-0805">Transcription regulation</keyword>
<evidence type="ECO:0000313" key="6">
    <source>
        <dbReference type="EMBL" id="RKD89308.1"/>
    </source>
</evidence>
<gene>
    <name evidence="6" type="ORF">ATJ93_4141</name>
</gene>
<feature type="domain" description="HTH bat-type" evidence="4">
    <location>
        <begin position="171"/>
        <end position="222"/>
    </location>
</feature>
<accession>A0A3R7HGQ3</accession>
<dbReference type="PANTHER" id="PTHR34236:SF1">
    <property type="entry name" value="DIMETHYL SULFOXIDE REDUCTASE TRANSCRIPTIONAL ACTIVATOR"/>
    <property type="match status" value="1"/>
</dbReference>
<keyword evidence="7" id="KW-1185">Reference proteome</keyword>
<reference evidence="6 7" key="1">
    <citation type="submission" date="2018-09" db="EMBL/GenBank/DDBJ databases">
        <title>Genomic Encyclopedia of Archaeal and Bacterial Type Strains, Phase II (KMG-II): from individual species to whole genera.</title>
        <authorList>
            <person name="Goeker M."/>
        </authorList>
    </citation>
    <scope>NUCLEOTIDE SEQUENCE [LARGE SCALE GENOMIC DNA]</scope>
    <source>
        <strain evidence="6 7">DSM 13151</strain>
    </source>
</reference>
<evidence type="ECO:0000256" key="3">
    <source>
        <dbReference type="SAM" id="MobiDB-lite"/>
    </source>
</evidence>
<evidence type="ECO:0000313" key="7">
    <source>
        <dbReference type="Proteomes" id="UP000283805"/>
    </source>
</evidence>
<evidence type="ECO:0000259" key="4">
    <source>
        <dbReference type="Pfam" id="PF04967"/>
    </source>
</evidence>
<dbReference type="EMBL" id="RAPO01000004">
    <property type="protein sequence ID" value="RKD89308.1"/>
    <property type="molecule type" value="Genomic_DNA"/>
</dbReference>
<sequence>MKSLKLDMVQYDCPYIRTTREHDVAFHTQHWDFNHADRTLETHLMVVGQNREELSNGLESLSEYQMFRGYDLLTRKGNTAVVRSRIDETDAMRTILENDGYVTGPFVIRDGSELWNVGFDRDEQADDALSELDRNNEFTVKNDNSIHIDEFSDILQNVDSLYTLLSGLQDLTDTERETLEAAVEKGYFSTPRETSLEGLAEEFDISKMGASKNLRRSQRKILRRVVHAMNDIEAQSDLENESSDRPADNVTREAKPADSGTNGDSNAGIGSR</sequence>
<dbReference type="PANTHER" id="PTHR34236">
    <property type="entry name" value="DIMETHYL SULFOXIDE REDUCTASE TRANSCRIPTIONAL ACTIVATOR"/>
    <property type="match status" value="1"/>
</dbReference>
<organism evidence="6 7">
    <name type="scientific">Halopiger aswanensis</name>
    <dbReference type="NCBI Taxonomy" id="148449"/>
    <lineage>
        <taxon>Archaea</taxon>
        <taxon>Methanobacteriati</taxon>
        <taxon>Methanobacteriota</taxon>
        <taxon>Stenosarchaea group</taxon>
        <taxon>Halobacteria</taxon>
        <taxon>Halobacteriales</taxon>
        <taxon>Natrialbaceae</taxon>
        <taxon>Halopiger</taxon>
    </lineage>
</organism>
<dbReference type="AlphaFoldDB" id="A0A3R7HGQ3"/>
<evidence type="ECO:0000256" key="1">
    <source>
        <dbReference type="ARBA" id="ARBA00023015"/>
    </source>
</evidence>
<name>A0A3R7HGQ3_9EURY</name>
<proteinExistence type="predicted"/>
<dbReference type="Pfam" id="PF24279">
    <property type="entry name" value="HVO_2525_N"/>
    <property type="match status" value="1"/>
</dbReference>
<dbReference type="InterPro" id="IPR007050">
    <property type="entry name" value="HTH_bacterioopsin"/>
</dbReference>
<feature type="compositionally biased region" description="Basic and acidic residues" evidence="3">
    <location>
        <begin position="242"/>
        <end position="256"/>
    </location>
</feature>